<dbReference type="Pfam" id="PF24758">
    <property type="entry name" value="LRR_At5g56370"/>
    <property type="match status" value="1"/>
</dbReference>
<evidence type="ECO:0000256" key="1">
    <source>
        <dbReference type="SAM" id="MobiDB-lite"/>
    </source>
</evidence>
<keyword evidence="4" id="KW-1185">Reference proteome</keyword>
<feature type="region of interest" description="Disordered" evidence="1">
    <location>
        <begin position="646"/>
        <end position="682"/>
    </location>
</feature>
<organism evidence="3 4">
    <name type="scientific">Digitaria exilis</name>
    <dbReference type="NCBI Taxonomy" id="1010633"/>
    <lineage>
        <taxon>Eukaryota</taxon>
        <taxon>Viridiplantae</taxon>
        <taxon>Streptophyta</taxon>
        <taxon>Embryophyta</taxon>
        <taxon>Tracheophyta</taxon>
        <taxon>Spermatophyta</taxon>
        <taxon>Magnoliopsida</taxon>
        <taxon>Liliopsida</taxon>
        <taxon>Poales</taxon>
        <taxon>Poaceae</taxon>
        <taxon>PACMAD clade</taxon>
        <taxon>Panicoideae</taxon>
        <taxon>Panicodae</taxon>
        <taxon>Paniceae</taxon>
        <taxon>Anthephorinae</taxon>
        <taxon>Digitaria</taxon>
    </lineage>
</organism>
<dbReference type="InterPro" id="IPR032675">
    <property type="entry name" value="LRR_dom_sf"/>
</dbReference>
<gene>
    <name evidence="3" type="ORF">HU200_025791</name>
</gene>
<reference evidence="3" key="1">
    <citation type="submission" date="2020-07" db="EMBL/GenBank/DDBJ databases">
        <title>Genome sequence and genetic diversity analysis of an under-domesticated orphan crop, white fonio (Digitaria exilis).</title>
        <authorList>
            <person name="Bennetzen J.L."/>
            <person name="Chen S."/>
            <person name="Ma X."/>
            <person name="Wang X."/>
            <person name="Yssel A.E.J."/>
            <person name="Chaluvadi S.R."/>
            <person name="Johnson M."/>
            <person name="Gangashetty P."/>
            <person name="Hamidou F."/>
            <person name="Sanogo M.D."/>
            <person name="Zwaenepoel A."/>
            <person name="Wallace J."/>
            <person name="Van De Peer Y."/>
            <person name="Van Deynze A."/>
        </authorList>
    </citation>
    <scope>NUCLEOTIDE SEQUENCE</scope>
    <source>
        <tissue evidence="3">Leaves</tissue>
    </source>
</reference>
<dbReference type="InterPro" id="IPR055411">
    <property type="entry name" value="LRR_FXL15/At3g58940/PEG3-like"/>
</dbReference>
<dbReference type="SUPFAM" id="SSF52047">
    <property type="entry name" value="RNI-like"/>
    <property type="match status" value="1"/>
</dbReference>
<dbReference type="OrthoDB" id="696675at2759"/>
<dbReference type="Proteomes" id="UP000636709">
    <property type="component" value="Unassembled WGS sequence"/>
</dbReference>
<evidence type="ECO:0000313" key="3">
    <source>
        <dbReference type="EMBL" id="KAF8717534.1"/>
    </source>
</evidence>
<dbReference type="EMBL" id="JACEFO010001717">
    <property type="protein sequence ID" value="KAF8717534.1"/>
    <property type="molecule type" value="Genomic_DNA"/>
</dbReference>
<evidence type="ECO:0000313" key="4">
    <source>
        <dbReference type="Proteomes" id="UP000636709"/>
    </source>
</evidence>
<dbReference type="PANTHER" id="PTHR31639">
    <property type="entry name" value="F-BOX PROTEIN-LIKE"/>
    <property type="match status" value="1"/>
</dbReference>
<feature type="region of interest" description="Disordered" evidence="1">
    <location>
        <begin position="552"/>
        <end position="574"/>
    </location>
</feature>
<feature type="region of interest" description="Disordered" evidence="1">
    <location>
        <begin position="373"/>
        <end position="393"/>
    </location>
</feature>
<accession>A0A835BXD0</accession>
<protein>
    <recommendedName>
        <fullName evidence="2">F-box/LRR-repeat protein 15/At3g58940/PEG3-like LRR domain-containing protein</fullName>
    </recommendedName>
</protein>
<evidence type="ECO:0000259" key="2">
    <source>
        <dbReference type="Pfam" id="PF24758"/>
    </source>
</evidence>
<dbReference type="InterPro" id="IPR036047">
    <property type="entry name" value="F-box-like_dom_sf"/>
</dbReference>
<proteinExistence type="predicted"/>
<dbReference type="SUPFAM" id="SSF81383">
    <property type="entry name" value="F-box domain"/>
    <property type="match status" value="1"/>
</dbReference>
<dbReference type="AlphaFoldDB" id="A0A835BXD0"/>
<feature type="domain" description="F-box/LRR-repeat protein 15/At3g58940/PEG3-like LRR" evidence="2">
    <location>
        <begin position="84"/>
        <end position="164"/>
    </location>
</feature>
<dbReference type="Gene3D" id="3.80.10.10">
    <property type="entry name" value="Ribonuclease Inhibitor"/>
    <property type="match status" value="1"/>
</dbReference>
<name>A0A835BXD0_9POAL</name>
<dbReference type="PANTHER" id="PTHR31639:SF56">
    <property type="entry name" value="OS08G0461800 PROTEIN"/>
    <property type="match status" value="1"/>
</dbReference>
<comment type="caution">
    <text evidence="3">The sequence shown here is derived from an EMBL/GenBank/DDBJ whole genome shotgun (WGS) entry which is preliminary data.</text>
</comment>
<sequence length="744" mass="80584">MAIVSDLPPEVLDLILVRLPLRDAARSSVLSVAWGHSWRQLSDLDFTSSTCDRGAIDAVLLSHSGSVRHVRLEVTVTDGHLPHVQAWVDALSKKMLQSLKLSFNAPSVPSVLMEGQVPKSMLACGTLTELVLTRCVLPPIPASFTGLFPSLTELCLTCCTFENGSNLGAWLARNEMKSRICGARQKDAFCIWADRPKPRQPIAPLEALIGMPKKLEVLWLRAIRLRMESSRFLEIQGHGNIKWVAARLPRLAHAYFNQAHRDSAANILRGMASSVQKLEHNYYGLGGPVKTGPGRAGLRAEATAEARACGPGLGRAGLQAEVTAQARYQVIFDGVVVRPISLLLPPSLPPTPPKLSSPARACASALRAAAAPSAPPLLGHPRPPPATAASSQLRSIPIRGRRILVSCSEVAMASSSSRPCSDEELQKARDDLRRLMEQGINEEEVNNGSSKGDKKKKKLIRLPPDVADFLFNYKCTPLPEQGPMPALLEEKNKELCDDLRTACSMAEAITRHCDHNISILQDELRREVETKGFLTYETTGDEAVDGFFSAMASQQGGPRGGGRRRHRPGVMKGNAISHPTRLAFLPTRLHHKALPSKKKKPTSDVIFPQVPIELRSWKIQEGCSRMLAKRVALDLGGSAWLPDTAAGAAPGHNGEGPRSAARPLPATGLLHAPQPKRAPSWSSSSLPVLLVVLVQVVDVMPSKSCLDLLLRPVLVLVNLPVSGKLEHLAEVLVSVLRRIEGGAH</sequence>